<name>A0A7K0G0J4_9SPHI</name>
<dbReference type="AlphaFoldDB" id="A0A7K0G0J4"/>
<evidence type="ECO:0000313" key="2">
    <source>
        <dbReference type="Proteomes" id="UP000487757"/>
    </source>
</evidence>
<dbReference type="EMBL" id="WKKH01000022">
    <property type="protein sequence ID" value="MRX77221.1"/>
    <property type="molecule type" value="Genomic_DNA"/>
</dbReference>
<reference evidence="1 2" key="1">
    <citation type="submission" date="2019-11" db="EMBL/GenBank/DDBJ databases">
        <title>Pedobacter petrophilus genome.</title>
        <authorList>
            <person name="Feldbauer M.J."/>
            <person name="Newman J.D."/>
        </authorList>
    </citation>
    <scope>NUCLEOTIDE SEQUENCE [LARGE SCALE GENOMIC DNA]</scope>
    <source>
        <strain evidence="1 2">LMG 29686</strain>
    </source>
</reference>
<comment type="caution">
    <text evidence="1">The sequence shown here is derived from an EMBL/GenBank/DDBJ whole genome shotgun (WGS) entry which is preliminary data.</text>
</comment>
<accession>A0A7K0G0J4</accession>
<gene>
    <name evidence="1" type="ORF">GJU39_14115</name>
</gene>
<proteinExistence type="predicted"/>
<keyword evidence="2" id="KW-1185">Reference proteome</keyword>
<dbReference type="Proteomes" id="UP000487757">
    <property type="component" value="Unassembled WGS sequence"/>
</dbReference>
<protein>
    <submittedName>
        <fullName evidence="1">Uncharacterized protein</fullName>
    </submittedName>
</protein>
<evidence type="ECO:0000313" key="1">
    <source>
        <dbReference type="EMBL" id="MRX77221.1"/>
    </source>
</evidence>
<dbReference type="OrthoDB" id="797407at2"/>
<dbReference type="RefSeq" id="WP_154281510.1">
    <property type="nucleotide sequence ID" value="NZ_JBHUJQ010000001.1"/>
</dbReference>
<organism evidence="1 2">
    <name type="scientific">Pedobacter petrophilus</name>
    <dbReference type="NCBI Taxonomy" id="1908241"/>
    <lineage>
        <taxon>Bacteria</taxon>
        <taxon>Pseudomonadati</taxon>
        <taxon>Bacteroidota</taxon>
        <taxon>Sphingobacteriia</taxon>
        <taxon>Sphingobacteriales</taxon>
        <taxon>Sphingobacteriaceae</taxon>
        <taxon>Pedobacter</taxon>
    </lineage>
</organism>
<sequence length="217" mass="24488">MENQVTNNANALRLFFTEEVFLVEDESVEIVHRVAAEPVLPPSQVEIKPVDNLVSSALNSTFSTPEVVEVLQAHQEIVKVPPVITPPAQEKSFKFLGGNKKFVLILVNDPQHDVSTEQGRELLRKIVKAVDLGTADFALLNYAHHFGVNFAAFHQFFKPVIMLSFGVEISDLQLNYVWQNEIIVHESTRIIFAPNLHQLDSDLTAKKMLWGHLQKIK</sequence>